<sequence length="90" mass="10206">MGRHPRCILEVRVTPRAGRNDVRLNDGRVRIRVAEIPENGRATEAARRTLARALGLQRRSVTLRTGMTSRTKRFQIEGLSRDEALERLGS</sequence>
<comment type="similarity">
    <text evidence="1">Belongs to the UPF0235 family.</text>
</comment>
<protein>
    <submittedName>
        <fullName evidence="2">Uncharacterized protein</fullName>
    </submittedName>
</protein>
<proteinExistence type="inferred from homology"/>
<gene>
    <name evidence="2" type="ORF">METZ01_LOCUS105484</name>
</gene>
<evidence type="ECO:0000313" key="2">
    <source>
        <dbReference type="EMBL" id="SVA52630.1"/>
    </source>
</evidence>
<dbReference type="InterPro" id="IPR003746">
    <property type="entry name" value="DUF167"/>
</dbReference>
<dbReference type="EMBL" id="UINC01011996">
    <property type="protein sequence ID" value="SVA52630.1"/>
    <property type="molecule type" value="Genomic_DNA"/>
</dbReference>
<name>A0A381WJF1_9ZZZZ</name>
<reference evidence="2" key="1">
    <citation type="submission" date="2018-05" db="EMBL/GenBank/DDBJ databases">
        <authorList>
            <person name="Lanie J.A."/>
            <person name="Ng W.-L."/>
            <person name="Kazmierczak K.M."/>
            <person name="Andrzejewski T.M."/>
            <person name="Davidsen T.M."/>
            <person name="Wayne K.J."/>
            <person name="Tettelin H."/>
            <person name="Glass J.I."/>
            <person name="Rusch D."/>
            <person name="Podicherti R."/>
            <person name="Tsui H.-C.T."/>
            <person name="Winkler M.E."/>
        </authorList>
    </citation>
    <scope>NUCLEOTIDE SEQUENCE</scope>
</reference>
<dbReference type="NCBIfam" id="TIGR00251">
    <property type="entry name" value="DUF167 family protein"/>
    <property type="match status" value="1"/>
</dbReference>
<dbReference type="Pfam" id="PF02594">
    <property type="entry name" value="DUF167"/>
    <property type="match status" value="1"/>
</dbReference>
<accession>A0A381WJF1</accession>
<evidence type="ECO:0000256" key="1">
    <source>
        <dbReference type="ARBA" id="ARBA00010364"/>
    </source>
</evidence>
<dbReference type="SUPFAM" id="SSF69786">
    <property type="entry name" value="YggU-like"/>
    <property type="match status" value="1"/>
</dbReference>
<dbReference type="HAMAP" id="MF_00634">
    <property type="entry name" value="UPF0235"/>
    <property type="match status" value="1"/>
</dbReference>
<dbReference type="Gene3D" id="3.30.1200.10">
    <property type="entry name" value="YggU-like"/>
    <property type="match status" value="1"/>
</dbReference>
<organism evidence="2">
    <name type="scientific">marine metagenome</name>
    <dbReference type="NCBI Taxonomy" id="408172"/>
    <lineage>
        <taxon>unclassified sequences</taxon>
        <taxon>metagenomes</taxon>
        <taxon>ecological metagenomes</taxon>
    </lineage>
</organism>
<dbReference type="AlphaFoldDB" id="A0A381WJF1"/>
<dbReference type="SMART" id="SM01152">
    <property type="entry name" value="DUF167"/>
    <property type="match status" value="1"/>
</dbReference>
<dbReference type="InterPro" id="IPR036591">
    <property type="entry name" value="YggU-like_sf"/>
</dbReference>